<name>A0A1W9KU69_9BURK</name>
<dbReference type="InterPro" id="IPR007159">
    <property type="entry name" value="SpoVT-AbrB_dom"/>
</dbReference>
<gene>
    <name evidence="2" type="ORF">BWK72_11840</name>
</gene>
<accession>A0A1W9KU69</accession>
<dbReference type="NCBIfam" id="TIGR01439">
    <property type="entry name" value="lp_hng_hel_AbrB"/>
    <property type="match status" value="1"/>
</dbReference>
<protein>
    <recommendedName>
        <fullName evidence="1">SpoVT-AbrB domain-containing protein</fullName>
    </recommendedName>
</protein>
<evidence type="ECO:0000259" key="1">
    <source>
        <dbReference type="SMART" id="SM00966"/>
    </source>
</evidence>
<evidence type="ECO:0000313" key="2">
    <source>
        <dbReference type="EMBL" id="OQW87609.1"/>
    </source>
</evidence>
<dbReference type="SMART" id="SM00966">
    <property type="entry name" value="SpoVT_AbrB"/>
    <property type="match status" value="1"/>
</dbReference>
<feature type="domain" description="SpoVT-AbrB" evidence="1">
    <location>
        <begin position="4"/>
        <end position="49"/>
    </location>
</feature>
<dbReference type="GO" id="GO:0003677">
    <property type="term" value="F:DNA binding"/>
    <property type="evidence" value="ECO:0007669"/>
    <property type="project" value="InterPro"/>
</dbReference>
<reference evidence="2 3" key="1">
    <citation type="submission" date="2017-01" db="EMBL/GenBank/DDBJ databases">
        <title>Novel large sulfur bacteria in the metagenomes of groundwater-fed chemosynthetic microbial mats in the Lake Huron basin.</title>
        <authorList>
            <person name="Sharrar A.M."/>
            <person name="Flood B.E."/>
            <person name="Bailey J.V."/>
            <person name="Jones D.S."/>
            <person name="Biddanda B."/>
            <person name="Ruberg S.A."/>
            <person name="Marcus D.N."/>
            <person name="Dick G.J."/>
        </authorList>
    </citation>
    <scope>NUCLEOTIDE SEQUENCE [LARGE SCALE GENOMIC DNA]</scope>
    <source>
        <strain evidence="2">A7</strain>
    </source>
</reference>
<dbReference type="Proteomes" id="UP000192505">
    <property type="component" value="Unassembled WGS sequence"/>
</dbReference>
<dbReference type="Gene3D" id="2.10.260.10">
    <property type="match status" value="1"/>
</dbReference>
<evidence type="ECO:0000313" key="3">
    <source>
        <dbReference type="Proteomes" id="UP000192505"/>
    </source>
</evidence>
<organism evidence="2 3">
    <name type="scientific">Rhodoferax ferrireducens</name>
    <dbReference type="NCBI Taxonomy" id="192843"/>
    <lineage>
        <taxon>Bacteria</taxon>
        <taxon>Pseudomonadati</taxon>
        <taxon>Pseudomonadota</taxon>
        <taxon>Betaproteobacteria</taxon>
        <taxon>Burkholderiales</taxon>
        <taxon>Comamonadaceae</taxon>
        <taxon>Rhodoferax</taxon>
    </lineage>
</organism>
<dbReference type="AlphaFoldDB" id="A0A1W9KU69"/>
<proteinExistence type="predicted"/>
<comment type="caution">
    <text evidence="2">The sequence shown here is derived from an EMBL/GenBank/DDBJ whole genome shotgun (WGS) entry which is preliminary data.</text>
</comment>
<sequence>MQLTSLSSKGQVIIPKAMREARHWQAGTRLEVTDTAEGVLLRPIQTHNKAPLPEGLAAIRSRIAYAGPIRSVEEMNEAVLKEAQRRSQN</sequence>
<dbReference type="EMBL" id="MTEI01000007">
    <property type="protein sequence ID" value="OQW87609.1"/>
    <property type="molecule type" value="Genomic_DNA"/>
</dbReference>
<dbReference type="InterPro" id="IPR037914">
    <property type="entry name" value="SpoVT-AbrB_sf"/>
</dbReference>
<dbReference type="SUPFAM" id="SSF89447">
    <property type="entry name" value="AbrB/MazE/MraZ-like"/>
    <property type="match status" value="1"/>
</dbReference>
<dbReference type="Pfam" id="PF04014">
    <property type="entry name" value="MazE_antitoxin"/>
    <property type="match status" value="1"/>
</dbReference>